<name>A0ACB9NY97_9MYRT</name>
<evidence type="ECO:0000313" key="2">
    <source>
        <dbReference type="Proteomes" id="UP001057402"/>
    </source>
</evidence>
<comment type="caution">
    <text evidence="1">The sequence shown here is derived from an EMBL/GenBank/DDBJ whole genome shotgun (WGS) entry which is preliminary data.</text>
</comment>
<organism evidence="1 2">
    <name type="scientific">Melastoma candidum</name>
    <dbReference type="NCBI Taxonomy" id="119954"/>
    <lineage>
        <taxon>Eukaryota</taxon>
        <taxon>Viridiplantae</taxon>
        <taxon>Streptophyta</taxon>
        <taxon>Embryophyta</taxon>
        <taxon>Tracheophyta</taxon>
        <taxon>Spermatophyta</taxon>
        <taxon>Magnoliopsida</taxon>
        <taxon>eudicotyledons</taxon>
        <taxon>Gunneridae</taxon>
        <taxon>Pentapetalae</taxon>
        <taxon>rosids</taxon>
        <taxon>malvids</taxon>
        <taxon>Myrtales</taxon>
        <taxon>Melastomataceae</taxon>
        <taxon>Melastomatoideae</taxon>
        <taxon>Melastomateae</taxon>
        <taxon>Melastoma</taxon>
    </lineage>
</organism>
<evidence type="ECO:0000313" key="1">
    <source>
        <dbReference type="EMBL" id="KAI4340622.1"/>
    </source>
</evidence>
<keyword evidence="2" id="KW-1185">Reference proteome</keyword>
<dbReference type="Proteomes" id="UP001057402">
    <property type="component" value="Chromosome 7"/>
</dbReference>
<accession>A0ACB9NY97</accession>
<proteinExistence type="predicted"/>
<gene>
    <name evidence="1" type="ORF">MLD38_025438</name>
</gene>
<reference evidence="2" key="1">
    <citation type="journal article" date="2023" name="Front. Plant Sci.">
        <title>Chromosomal-level genome assembly of Melastoma candidum provides insights into trichome evolution.</title>
        <authorList>
            <person name="Zhong Y."/>
            <person name="Wu W."/>
            <person name="Sun C."/>
            <person name="Zou P."/>
            <person name="Liu Y."/>
            <person name="Dai S."/>
            <person name="Zhou R."/>
        </authorList>
    </citation>
    <scope>NUCLEOTIDE SEQUENCE [LARGE SCALE GENOMIC DNA]</scope>
</reference>
<protein>
    <submittedName>
        <fullName evidence="1">Uncharacterized protein</fullName>
    </submittedName>
</protein>
<sequence>MKASNDTPHVSGFIFLCNGRTKPECFRYRVFGLLSMRLDVVKRIASGSKIFLYDFGFKMLYGVYEYEATSHGELNVEPMEFNGKVPSQVRFKIFRDCLLVPESIFKRAINENYDGSKFR</sequence>
<dbReference type="EMBL" id="CM042886">
    <property type="protein sequence ID" value="KAI4340622.1"/>
    <property type="molecule type" value="Genomic_DNA"/>
</dbReference>